<protein>
    <submittedName>
        <fullName evidence="1">Uncharacterized protein</fullName>
    </submittedName>
</protein>
<organism evidence="1 2">
    <name type="scientific">Lentinula guzmanii</name>
    <dbReference type="NCBI Taxonomy" id="2804957"/>
    <lineage>
        <taxon>Eukaryota</taxon>
        <taxon>Fungi</taxon>
        <taxon>Dikarya</taxon>
        <taxon>Basidiomycota</taxon>
        <taxon>Agaricomycotina</taxon>
        <taxon>Agaricomycetes</taxon>
        <taxon>Agaricomycetidae</taxon>
        <taxon>Agaricales</taxon>
        <taxon>Marasmiineae</taxon>
        <taxon>Omphalotaceae</taxon>
        <taxon>Lentinula</taxon>
    </lineage>
</organism>
<gene>
    <name evidence="1" type="ORF">DFJ43DRAFT_1087070</name>
</gene>
<dbReference type="AlphaFoldDB" id="A0AA38J685"/>
<reference evidence="1" key="2">
    <citation type="journal article" date="2023" name="Proc. Natl. Acad. Sci. U.S.A.">
        <title>A global phylogenomic analysis of the shiitake genus Lentinula.</title>
        <authorList>
            <person name="Sierra-Patev S."/>
            <person name="Min B."/>
            <person name="Naranjo-Ortiz M."/>
            <person name="Looney B."/>
            <person name="Konkel Z."/>
            <person name="Slot J.C."/>
            <person name="Sakamoto Y."/>
            <person name="Steenwyk J.L."/>
            <person name="Rokas A."/>
            <person name="Carro J."/>
            <person name="Camarero S."/>
            <person name="Ferreira P."/>
            <person name="Molpeceres G."/>
            <person name="Ruiz-Duenas F.J."/>
            <person name="Serrano A."/>
            <person name="Henrissat B."/>
            <person name="Drula E."/>
            <person name="Hughes K.W."/>
            <person name="Mata J.L."/>
            <person name="Ishikawa N.K."/>
            <person name="Vargas-Isla R."/>
            <person name="Ushijima S."/>
            <person name="Smith C.A."/>
            <person name="Donoghue J."/>
            <person name="Ahrendt S."/>
            <person name="Andreopoulos W."/>
            <person name="He G."/>
            <person name="LaButti K."/>
            <person name="Lipzen A."/>
            <person name="Ng V."/>
            <person name="Riley R."/>
            <person name="Sandor L."/>
            <person name="Barry K."/>
            <person name="Martinez A.T."/>
            <person name="Xiao Y."/>
            <person name="Gibbons J.G."/>
            <person name="Terashima K."/>
            <person name="Grigoriev I.V."/>
            <person name="Hibbett D."/>
        </authorList>
    </citation>
    <scope>NUCLEOTIDE SEQUENCE</scope>
    <source>
        <strain evidence="1">ET3784</strain>
    </source>
</reference>
<dbReference type="EMBL" id="JANVFO010000042">
    <property type="protein sequence ID" value="KAJ3727208.1"/>
    <property type="molecule type" value="Genomic_DNA"/>
</dbReference>
<sequence length="156" mass="18355">MMALRFQMTTGRSIYHNYYSATFINSFLFFQLIPNRCICFRYSFIVRNYTSICIALCTKHFQHYVIIFVFQFDVLYFIFQFGERTGDVYQVGLGSLNLGHCFQRSIPMSLIRKRDGTYQLCRAIIIIRLSLLETTGLMIFESKSFHSAYVDSPHLV</sequence>
<accession>A0AA38J685</accession>
<proteinExistence type="predicted"/>
<evidence type="ECO:0000313" key="2">
    <source>
        <dbReference type="Proteomes" id="UP001176059"/>
    </source>
</evidence>
<dbReference type="Proteomes" id="UP001176059">
    <property type="component" value="Unassembled WGS sequence"/>
</dbReference>
<evidence type="ECO:0000313" key="1">
    <source>
        <dbReference type="EMBL" id="KAJ3727208.1"/>
    </source>
</evidence>
<comment type="caution">
    <text evidence="1">The sequence shown here is derived from an EMBL/GenBank/DDBJ whole genome shotgun (WGS) entry which is preliminary data.</text>
</comment>
<name>A0AA38J685_9AGAR</name>
<reference evidence="1" key="1">
    <citation type="submission" date="2022-08" db="EMBL/GenBank/DDBJ databases">
        <authorList>
            <consortium name="DOE Joint Genome Institute"/>
            <person name="Min B."/>
            <person name="Sierra-Patev S."/>
            <person name="Naranjo-Ortiz M."/>
            <person name="Looney B."/>
            <person name="Konkel Z."/>
            <person name="Slot J.C."/>
            <person name="Sakamoto Y."/>
            <person name="Steenwyk J.L."/>
            <person name="Rokas A."/>
            <person name="Carro J."/>
            <person name="Camarero S."/>
            <person name="Ferreira P."/>
            <person name="Molpeceres G."/>
            <person name="Ruiz-duenas F.J."/>
            <person name="Serrano A."/>
            <person name="Henrissat B."/>
            <person name="Drula E."/>
            <person name="Hughes K.W."/>
            <person name="Mata J.L."/>
            <person name="Ishikawa N.K."/>
            <person name="Vargas-Isla R."/>
            <person name="Ushijima S."/>
            <person name="Smith C.A."/>
            <person name="Ahrendt S."/>
            <person name="Andreopoulos W."/>
            <person name="He G."/>
            <person name="LaButti K."/>
            <person name="Lipzen A."/>
            <person name="Ng V."/>
            <person name="Riley R."/>
            <person name="Sandor L."/>
            <person name="Barry K."/>
            <person name="Martinez A.T."/>
            <person name="Xiao Y."/>
            <person name="Gibbons J.G."/>
            <person name="Terashima K."/>
            <person name="Hibbett D.S."/>
            <person name="Grigoriev I.V."/>
        </authorList>
    </citation>
    <scope>NUCLEOTIDE SEQUENCE</scope>
    <source>
        <strain evidence="1">ET3784</strain>
    </source>
</reference>
<keyword evidence="2" id="KW-1185">Reference proteome</keyword>